<dbReference type="InterPro" id="IPR000551">
    <property type="entry name" value="MerR-type_HTH_dom"/>
</dbReference>
<dbReference type="Proteomes" id="UP000199614">
    <property type="component" value="Unassembled WGS sequence"/>
</dbReference>
<dbReference type="GO" id="GO:0003700">
    <property type="term" value="F:DNA-binding transcription factor activity"/>
    <property type="evidence" value="ECO:0007669"/>
    <property type="project" value="InterPro"/>
</dbReference>
<keyword evidence="2" id="KW-0805">Transcription regulation</keyword>
<dbReference type="InterPro" id="IPR047057">
    <property type="entry name" value="MerR_fam"/>
</dbReference>
<keyword evidence="4" id="KW-0804">Transcription</keyword>
<evidence type="ECO:0000313" key="6">
    <source>
        <dbReference type="EMBL" id="SFM70293.1"/>
    </source>
</evidence>
<evidence type="ECO:0000256" key="4">
    <source>
        <dbReference type="ARBA" id="ARBA00023163"/>
    </source>
</evidence>
<name>A0A1I4T131_PSUAM</name>
<dbReference type="EMBL" id="FOUY01000002">
    <property type="protein sequence ID" value="SFM70293.1"/>
    <property type="molecule type" value="Genomic_DNA"/>
</dbReference>
<dbReference type="PANTHER" id="PTHR30204:SF69">
    <property type="entry name" value="MERR-FAMILY TRANSCRIPTIONAL REGULATOR"/>
    <property type="match status" value="1"/>
</dbReference>
<keyword evidence="7" id="KW-1185">Reference proteome</keyword>
<dbReference type="SUPFAM" id="SSF46955">
    <property type="entry name" value="Putative DNA-binding domain"/>
    <property type="match status" value="1"/>
</dbReference>
<dbReference type="SMART" id="SM00422">
    <property type="entry name" value="HTH_MERR"/>
    <property type="match status" value="1"/>
</dbReference>
<sequence length="238" mass="26194">MVRLAGVSSRTLRHYDQVGLLRPAGTGPGGRRFYRRAELRRLQHVLVLRELGLGLPDIAAVLDGGSEVDALRAHHERLLREVGRLRRLADTVALSIEEREGGDTVSADEMFAAFRDDPYGPEARERWGAEAVAVQEEVAGWDRDRAAETMAGWEAILRRLAAARSAGEPVDAPAVQEVVATHHAWVSRFWVPGREAYIGLGSLYADDPRFADQIDAHADGLSGYLRDAIAVYAQAHLE</sequence>
<evidence type="ECO:0000313" key="7">
    <source>
        <dbReference type="Proteomes" id="UP000199614"/>
    </source>
</evidence>
<organism evidence="6 7">
    <name type="scientific">Pseudonocardia ammonioxydans</name>
    <dbReference type="NCBI Taxonomy" id="260086"/>
    <lineage>
        <taxon>Bacteria</taxon>
        <taxon>Bacillati</taxon>
        <taxon>Actinomycetota</taxon>
        <taxon>Actinomycetes</taxon>
        <taxon>Pseudonocardiales</taxon>
        <taxon>Pseudonocardiaceae</taxon>
        <taxon>Pseudonocardia</taxon>
    </lineage>
</organism>
<dbReference type="InterPro" id="IPR012925">
    <property type="entry name" value="TipAS_dom"/>
</dbReference>
<gene>
    <name evidence="6" type="ORF">SAMN05216207_100235</name>
</gene>
<proteinExistence type="predicted"/>
<dbReference type="PANTHER" id="PTHR30204">
    <property type="entry name" value="REDOX-CYCLING DRUG-SENSING TRANSCRIPTIONAL ACTIVATOR SOXR"/>
    <property type="match status" value="1"/>
</dbReference>
<evidence type="ECO:0000256" key="2">
    <source>
        <dbReference type="ARBA" id="ARBA00023015"/>
    </source>
</evidence>
<reference evidence="6 7" key="1">
    <citation type="submission" date="2016-10" db="EMBL/GenBank/DDBJ databases">
        <authorList>
            <person name="de Groot N.N."/>
        </authorList>
    </citation>
    <scope>NUCLEOTIDE SEQUENCE [LARGE SCALE GENOMIC DNA]</scope>
    <source>
        <strain evidence="6 7">CGMCC 4.1877</strain>
    </source>
</reference>
<dbReference type="InterPro" id="IPR009061">
    <property type="entry name" value="DNA-bd_dom_put_sf"/>
</dbReference>
<keyword evidence="1" id="KW-0678">Repressor</keyword>
<dbReference type="CDD" id="cd01106">
    <property type="entry name" value="HTH_TipAL-Mta"/>
    <property type="match status" value="1"/>
</dbReference>
<dbReference type="Pfam" id="PF13411">
    <property type="entry name" value="MerR_1"/>
    <property type="match status" value="1"/>
</dbReference>
<feature type="domain" description="HTH merR-type" evidence="5">
    <location>
        <begin position="1"/>
        <end position="64"/>
    </location>
</feature>
<dbReference type="PROSITE" id="PS50937">
    <property type="entry name" value="HTH_MERR_2"/>
    <property type="match status" value="1"/>
</dbReference>
<evidence type="ECO:0000256" key="1">
    <source>
        <dbReference type="ARBA" id="ARBA00022491"/>
    </source>
</evidence>
<dbReference type="GO" id="GO:0003677">
    <property type="term" value="F:DNA binding"/>
    <property type="evidence" value="ECO:0007669"/>
    <property type="project" value="UniProtKB-KW"/>
</dbReference>
<dbReference type="Pfam" id="PF07739">
    <property type="entry name" value="TipAS"/>
    <property type="match status" value="1"/>
</dbReference>
<dbReference type="Gene3D" id="1.10.490.50">
    <property type="entry name" value="Antibiotic binding domain of TipA-like multidrug resistance regulators"/>
    <property type="match status" value="1"/>
</dbReference>
<dbReference type="SUPFAM" id="SSF89082">
    <property type="entry name" value="Antibiotic binding domain of TipA-like multidrug resistance regulators"/>
    <property type="match status" value="1"/>
</dbReference>
<protein>
    <submittedName>
        <fullName evidence="6">DNA-binding transcriptional regulator, MerR family</fullName>
    </submittedName>
</protein>
<dbReference type="Gene3D" id="1.10.1660.10">
    <property type="match status" value="1"/>
</dbReference>
<keyword evidence="3 6" id="KW-0238">DNA-binding</keyword>
<accession>A0A1I4T131</accession>
<evidence type="ECO:0000256" key="3">
    <source>
        <dbReference type="ARBA" id="ARBA00023125"/>
    </source>
</evidence>
<dbReference type="InterPro" id="IPR036244">
    <property type="entry name" value="TipA-like_antibiotic-bd"/>
</dbReference>
<dbReference type="AlphaFoldDB" id="A0A1I4T131"/>
<dbReference type="STRING" id="260086.SAMN05216207_100235"/>
<evidence type="ECO:0000259" key="5">
    <source>
        <dbReference type="PROSITE" id="PS50937"/>
    </source>
</evidence>